<proteinExistence type="predicted"/>
<accession>A0A9W5ESU7</accession>
<dbReference type="EMBL" id="FAVC01000002">
    <property type="protein sequence ID" value="CUU82316.1"/>
    <property type="molecule type" value="Genomic_DNA"/>
</dbReference>
<dbReference type="RefSeq" id="WP_059434245.1">
    <property type="nucleotide sequence ID" value="NZ_FAUY01000001.1"/>
</dbReference>
<feature type="transmembrane region" description="Helical" evidence="1">
    <location>
        <begin position="63"/>
        <end position="83"/>
    </location>
</feature>
<evidence type="ECO:0000256" key="1">
    <source>
        <dbReference type="SAM" id="Phobius"/>
    </source>
</evidence>
<keyword evidence="1" id="KW-0472">Membrane</keyword>
<evidence type="ECO:0000313" key="2">
    <source>
        <dbReference type="EMBL" id="CUU82316.1"/>
    </source>
</evidence>
<protein>
    <submittedName>
        <fullName evidence="2">Uncharacterized protein</fullName>
    </submittedName>
</protein>
<sequence>MTNYEKVEHFYKKLHKEFNYIENKFYKYFNIPFNITADTIKRRLVHIVCDGGHNTKLLNKRNFFQSLGLYWICILYFMVISIFGKKFNNIKSDIIYEEWNSIGVHFDKFYKPIYESLNTKTQMIYAITESYDKKFDGNINIIQRTTKINFEKYISKLIYKKSICIYFILFSFSIRNKFDFIGFYLRLLISMAKYETESKNLDVDFLVTAHDNGYDALKYYIYKKNGIKNIISIQNGLRGDNHPEGADMYIYSDFYFSYGAKQSDAMLGLKAKDIIYSGSFPVYFLSQHHKNTDIIYDIVLIEQMSDIDVESVFKISTYQDIIYNLKEFAKKHCNLNVAYRVRKPRNIGEDKYFLPVDSLIKDSNIIFESLQSKDSYEAILKSHIIIGYSSSMIYEAIGLEKKVLICNYDIFSYLPVIDSPVVSLVNTYEEFEKKLLYLLNTDYKKLEKYYYELKSDYMNIGENPINKINNIIYKYNKE</sequence>
<keyword evidence="1" id="KW-0812">Transmembrane</keyword>
<dbReference type="AlphaFoldDB" id="A0A9W5ESU7"/>
<organism evidence="2 3">
    <name type="scientific">Campylobacter hyointestinalis subsp. hyointestinalis</name>
    <dbReference type="NCBI Taxonomy" id="91352"/>
    <lineage>
        <taxon>Bacteria</taxon>
        <taxon>Pseudomonadati</taxon>
        <taxon>Campylobacterota</taxon>
        <taxon>Epsilonproteobacteria</taxon>
        <taxon>Campylobacterales</taxon>
        <taxon>Campylobacteraceae</taxon>
        <taxon>Campylobacter</taxon>
    </lineage>
</organism>
<name>A0A9W5ESU7_CAMHY</name>
<keyword evidence="1" id="KW-1133">Transmembrane helix</keyword>
<gene>
    <name evidence="2" type="ORF">ERS739223_00950</name>
</gene>
<reference evidence="2 3" key="1">
    <citation type="submission" date="2015-11" db="EMBL/GenBank/DDBJ databases">
        <authorList>
            <consortium name="Pathogen Informatics"/>
        </authorList>
    </citation>
    <scope>NUCLEOTIDE SEQUENCE [LARGE SCALE GENOMIC DNA]</scope>
    <source>
        <strain evidence="2 3">007A-0283</strain>
    </source>
</reference>
<evidence type="ECO:0000313" key="3">
    <source>
        <dbReference type="Proteomes" id="UP000052245"/>
    </source>
</evidence>
<comment type="caution">
    <text evidence="2">The sequence shown here is derived from an EMBL/GenBank/DDBJ whole genome shotgun (WGS) entry which is preliminary data.</text>
</comment>
<dbReference type="Proteomes" id="UP000052245">
    <property type="component" value="Unassembled WGS sequence"/>
</dbReference>